<dbReference type="EMBL" id="SKBQ01000055">
    <property type="protein sequence ID" value="TPX10677.1"/>
    <property type="molecule type" value="Genomic_DNA"/>
</dbReference>
<dbReference type="GeneID" id="41975858"/>
<feature type="region of interest" description="Disordered" evidence="9">
    <location>
        <begin position="210"/>
        <end position="255"/>
    </location>
</feature>
<evidence type="ECO:0000256" key="10">
    <source>
        <dbReference type="SAM" id="Phobius"/>
    </source>
</evidence>
<feature type="region of interest" description="Disordered" evidence="9">
    <location>
        <begin position="370"/>
        <end position="507"/>
    </location>
</feature>
<gene>
    <name evidence="12" type="ORF">E0L32_008411</name>
</gene>
<organism evidence="12 13">
    <name type="scientific">Thyridium curvatum</name>
    <dbReference type="NCBI Taxonomy" id="1093900"/>
    <lineage>
        <taxon>Eukaryota</taxon>
        <taxon>Fungi</taxon>
        <taxon>Dikarya</taxon>
        <taxon>Ascomycota</taxon>
        <taxon>Pezizomycotina</taxon>
        <taxon>Sordariomycetes</taxon>
        <taxon>Sordariomycetidae</taxon>
        <taxon>Thyridiales</taxon>
        <taxon>Thyridiaceae</taxon>
        <taxon>Thyridium</taxon>
    </lineage>
</organism>
<evidence type="ECO:0000256" key="2">
    <source>
        <dbReference type="ARBA" id="ARBA00022723"/>
    </source>
</evidence>
<comment type="subcellular location">
    <subcellularLocation>
        <location evidence="1">Nucleus</location>
    </subcellularLocation>
</comment>
<feature type="compositionally biased region" description="Polar residues" evidence="9">
    <location>
        <begin position="493"/>
        <end position="507"/>
    </location>
</feature>
<feature type="region of interest" description="Disordered" evidence="9">
    <location>
        <begin position="1"/>
        <end position="41"/>
    </location>
</feature>
<keyword evidence="2" id="KW-0479">Metal-binding</keyword>
<feature type="compositionally biased region" description="Low complexity" evidence="9">
    <location>
        <begin position="461"/>
        <end position="492"/>
    </location>
</feature>
<keyword evidence="4 8" id="KW-0863">Zinc-finger</keyword>
<dbReference type="PROSITE" id="PS00028">
    <property type="entry name" value="ZINC_FINGER_C2H2_1"/>
    <property type="match status" value="2"/>
</dbReference>
<dbReference type="GO" id="GO:0008270">
    <property type="term" value="F:zinc ion binding"/>
    <property type="evidence" value="ECO:0007669"/>
    <property type="project" value="UniProtKB-KW"/>
</dbReference>
<dbReference type="GO" id="GO:0005634">
    <property type="term" value="C:nucleus"/>
    <property type="evidence" value="ECO:0007669"/>
    <property type="project" value="UniProtKB-SubCell"/>
</dbReference>
<evidence type="ECO:0000256" key="6">
    <source>
        <dbReference type="ARBA" id="ARBA00023125"/>
    </source>
</evidence>
<dbReference type="InterPro" id="IPR036236">
    <property type="entry name" value="Znf_C2H2_sf"/>
</dbReference>
<keyword evidence="6" id="KW-0238">DNA-binding</keyword>
<keyword evidence="5" id="KW-0862">Zinc</keyword>
<dbReference type="PROSITE" id="PS50157">
    <property type="entry name" value="ZINC_FINGER_C2H2_2"/>
    <property type="match status" value="2"/>
</dbReference>
<evidence type="ECO:0000259" key="11">
    <source>
        <dbReference type="PROSITE" id="PS50157"/>
    </source>
</evidence>
<feature type="transmembrane region" description="Helical" evidence="10">
    <location>
        <begin position="97"/>
        <end position="120"/>
    </location>
</feature>
<name>A0A507AT89_9PEZI</name>
<keyword evidence="10" id="KW-1133">Transmembrane helix</keyword>
<evidence type="ECO:0000256" key="4">
    <source>
        <dbReference type="ARBA" id="ARBA00022771"/>
    </source>
</evidence>
<evidence type="ECO:0000256" key="1">
    <source>
        <dbReference type="ARBA" id="ARBA00004123"/>
    </source>
</evidence>
<feature type="compositionally biased region" description="Low complexity" evidence="9">
    <location>
        <begin position="1"/>
        <end position="17"/>
    </location>
</feature>
<dbReference type="InterPro" id="IPR013087">
    <property type="entry name" value="Znf_C2H2_type"/>
</dbReference>
<accession>A0A507AT89</accession>
<feature type="compositionally biased region" description="Polar residues" evidence="9">
    <location>
        <begin position="562"/>
        <end position="586"/>
    </location>
</feature>
<dbReference type="PANTHER" id="PTHR24404:SF114">
    <property type="entry name" value="KLUMPFUSS, ISOFORM B-RELATED"/>
    <property type="match status" value="1"/>
</dbReference>
<feature type="compositionally biased region" description="Basic and acidic residues" evidence="9">
    <location>
        <begin position="439"/>
        <end position="452"/>
    </location>
</feature>
<reference evidence="12 13" key="1">
    <citation type="submission" date="2019-06" db="EMBL/GenBank/DDBJ databases">
        <title>Draft genome sequence of the filamentous fungus Phialemoniopsis curvata isolated from diesel fuel.</title>
        <authorList>
            <person name="Varaljay V.A."/>
            <person name="Lyon W.J."/>
            <person name="Crouch A.L."/>
            <person name="Drake C.E."/>
            <person name="Hollomon J.M."/>
            <person name="Nadeau L.J."/>
            <person name="Nunn H.S."/>
            <person name="Stevenson B.S."/>
            <person name="Bojanowski C.L."/>
            <person name="Crookes-Goodson W.J."/>
        </authorList>
    </citation>
    <scope>NUCLEOTIDE SEQUENCE [LARGE SCALE GENOMIC DNA]</scope>
    <source>
        <strain evidence="12 13">D216</strain>
    </source>
</reference>
<feature type="region of interest" description="Disordered" evidence="9">
    <location>
        <begin position="529"/>
        <end position="586"/>
    </location>
</feature>
<evidence type="ECO:0000313" key="13">
    <source>
        <dbReference type="Proteomes" id="UP000319257"/>
    </source>
</evidence>
<evidence type="ECO:0000256" key="8">
    <source>
        <dbReference type="PROSITE-ProRule" id="PRU00042"/>
    </source>
</evidence>
<evidence type="ECO:0000256" key="3">
    <source>
        <dbReference type="ARBA" id="ARBA00022737"/>
    </source>
</evidence>
<keyword evidence="3" id="KW-0677">Repeat</keyword>
<feature type="region of interest" description="Disordered" evidence="9">
    <location>
        <begin position="329"/>
        <end position="351"/>
    </location>
</feature>
<dbReference type="SMART" id="SM00355">
    <property type="entry name" value="ZnF_C2H2"/>
    <property type="match status" value="3"/>
</dbReference>
<dbReference type="GO" id="GO:0006357">
    <property type="term" value="P:regulation of transcription by RNA polymerase II"/>
    <property type="evidence" value="ECO:0007669"/>
    <property type="project" value="TreeGrafter"/>
</dbReference>
<feature type="domain" description="C2H2-type" evidence="11">
    <location>
        <begin position="590"/>
        <end position="617"/>
    </location>
</feature>
<feature type="compositionally biased region" description="Low complexity" evidence="9">
    <location>
        <begin position="239"/>
        <end position="250"/>
    </location>
</feature>
<dbReference type="InterPro" id="IPR050589">
    <property type="entry name" value="Ikaros_C2H2-ZF"/>
</dbReference>
<feature type="compositionally biased region" description="Polar residues" evidence="9">
    <location>
        <begin position="373"/>
        <end position="388"/>
    </location>
</feature>
<dbReference type="SUPFAM" id="SSF57667">
    <property type="entry name" value="beta-beta-alpha zinc fingers"/>
    <property type="match status" value="1"/>
</dbReference>
<keyword evidence="7" id="KW-0539">Nucleus</keyword>
<dbReference type="STRING" id="1093900.A0A507AT89"/>
<evidence type="ECO:0000256" key="9">
    <source>
        <dbReference type="SAM" id="MobiDB-lite"/>
    </source>
</evidence>
<evidence type="ECO:0000313" key="12">
    <source>
        <dbReference type="EMBL" id="TPX10677.1"/>
    </source>
</evidence>
<dbReference type="RefSeq" id="XP_030992388.1">
    <property type="nucleotide sequence ID" value="XM_031143263.1"/>
</dbReference>
<dbReference type="Gene3D" id="3.30.160.60">
    <property type="entry name" value="Classic Zinc Finger"/>
    <property type="match status" value="2"/>
</dbReference>
<feature type="compositionally biased region" description="Polar residues" evidence="9">
    <location>
        <begin position="282"/>
        <end position="295"/>
    </location>
</feature>
<feature type="domain" description="C2H2-type" evidence="11">
    <location>
        <begin position="616"/>
        <end position="646"/>
    </location>
</feature>
<keyword evidence="13" id="KW-1185">Reference proteome</keyword>
<feature type="region of interest" description="Disordered" evidence="9">
    <location>
        <begin position="270"/>
        <end position="303"/>
    </location>
</feature>
<feature type="compositionally biased region" description="Polar residues" evidence="9">
    <location>
        <begin position="540"/>
        <end position="553"/>
    </location>
</feature>
<dbReference type="InParanoid" id="A0A507AT89"/>
<dbReference type="GO" id="GO:0000978">
    <property type="term" value="F:RNA polymerase II cis-regulatory region sequence-specific DNA binding"/>
    <property type="evidence" value="ECO:0007669"/>
    <property type="project" value="TreeGrafter"/>
</dbReference>
<dbReference type="Proteomes" id="UP000319257">
    <property type="component" value="Unassembled WGS sequence"/>
</dbReference>
<dbReference type="AlphaFoldDB" id="A0A507AT89"/>
<dbReference type="OrthoDB" id="6365676at2759"/>
<sequence length="697" mass="75137">MSTSSSQCDSSPDSHGSPAMARHAALPRSLEATEPEARDDAAQDPVLAALSDLRISTGPSPRLTTPRDTSSIAAMGSNALSARSSTIARRQLSGGGIAGAVVGSVIGAALILLCVSPFLLRRSRNARARREQAELQAEMGLAAETAPGRGDSLVASPATDRRLSVDHFGHASSDDTRRPVKDYDMDGNSYDNMTPSGTGVPQYANAFTAAPQGGEGDAHPPFTGPVAPAPLAMPPPAAPLAASPDQAQPPRKSSLSNAIEGFAEKATALFHRSSTRSSSRSAHITSPTRSTTMQADPNDVPMPTFSEEQTYSPVMMTGAAAEYFSGAPLSPPSSDYSPPPQAPYGSTDAGATPLNFMSMPRAAILAKFEAPSRQGSQADDFSPMSPTSPGRIKGEPEDEEEGVRGFSASPMRMRIPSPSHPEPGTVNPMDVWAPANASERGHQVAAELDKMQESPPPQAASPPMQVYHSVVEEQQQQQQQQQPYYEPQLVQEHTQPSLPHQDQQYYHQPTIVEPEPENRAGEFVAHEMPETDASTPPPGSQSSLPSTYTTPDTRLTEPTPGYMNTPSPRSNEGSTPAHSSDISGASPRTFTCEECGRIFDQVHKLNHHKRYHERPHECTHQGCGKRFGTKTHLDRHINDKHKKTRKYHCTIADCAYSRQGGKSFPRKDNWRRHMQNKHNLNPEHDPVEVVDETMTGT</sequence>
<proteinExistence type="predicted"/>
<dbReference type="GO" id="GO:0003700">
    <property type="term" value="F:DNA-binding transcription factor activity"/>
    <property type="evidence" value="ECO:0007669"/>
    <property type="project" value="TreeGrafter"/>
</dbReference>
<evidence type="ECO:0000256" key="7">
    <source>
        <dbReference type="ARBA" id="ARBA00023242"/>
    </source>
</evidence>
<comment type="caution">
    <text evidence="12">The sequence shown here is derived from an EMBL/GenBank/DDBJ whole genome shotgun (WGS) entry which is preliminary data.</text>
</comment>
<feature type="compositionally biased region" description="Pro residues" evidence="9">
    <location>
        <begin position="227"/>
        <end position="238"/>
    </location>
</feature>
<dbReference type="PANTHER" id="PTHR24404">
    <property type="entry name" value="ZINC FINGER PROTEIN"/>
    <property type="match status" value="1"/>
</dbReference>
<keyword evidence="10" id="KW-0812">Transmembrane</keyword>
<keyword evidence="10" id="KW-0472">Membrane</keyword>
<evidence type="ECO:0000256" key="5">
    <source>
        <dbReference type="ARBA" id="ARBA00022833"/>
    </source>
</evidence>
<protein>
    <recommendedName>
        <fullName evidence="11">C2H2-type domain-containing protein</fullName>
    </recommendedName>
</protein>